<comment type="caution">
    <text evidence="1">The sequence shown here is derived from an EMBL/GenBank/DDBJ whole genome shotgun (WGS) entry which is preliminary data.</text>
</comment>
<dbReference type="AlphaFoldDB" id="A0A9D4A8B5"/>
<protein>
    <submittedName>
        <fullName evidence="1">Uncharacterized protein</fullName>
    </submittedName>
</protein>
<sequence length="157" mass="18416">MEIRQIMESMLRRRAAQEFFLQRAQVRTPLEEVVHDVSNFDSKDQCTTDGYSELNPESQQEFRIGDENKVNIFEEIFDLTNIDVDIKVEIELTTNFELQLILSETVDESIHFLAITEEVPAKEINEFISFSFDEEDKALVNQTSYNVDVKWFELIIP</sequence>
<dbReference type="EMBL" id="JAIQCV010000005">
    <property type="protein sequence ID" value="KAH1096935.1"/>
    <property type="molecule type" value="Genomic_DNA"/>
</dbReference>
<accession>A0A9D4A8B5</accession>
<proteinExistence type="predicted"/>
<dbReference type="Proteomes" id="UP000828251">
    <property type="component" value="Unassembled WGS sequence"/>
</dbReference>
<keyword evidence="2" id="KW-1185">Reference proteome</keyword>
<evidence type="ECO:0000313" key="2">
    <source>
        <dbReference type="Proteomes" id="UP000828251"/>
    </source>
</evidence>
<organism evidence="1 2">
    <name type="scientific">Gossypium stocksii</name>
    <dbReference type="NCBI Taxonomy" id="47602"/>
    <lineage>
        <taxon>Eukaryota</taxon>
        <taxon>Viridiplantae</taxon>
        <taxon>Streptophyta</taxon>
        <taxon>Embryophyta</taxon>
        <taxon>Tracheophyta</taxon>
        <taxon>Spermatophyta</taxon>
        <taxon>Magnoliopsida</taxon>
        <taxon>eudicotyledons</taxon>
        <taxon>Gunneridae</taxon>
        <taxon>Pentapetalae</taxon>
        <taxon>rosids</taxon>
        <taxon>malvids</taxon>
        <taxon>Malvales</taxon>
        <taxon>Malvaceae</taxon>
        <taxon>Malvoideae</taxon>
        <taxon>Gossypium</taxon>
    </lineage>
</organism>
<reference evidence="1 2" key="1">
    <citation type="journal article" date="2021" name="Plant Biotechnol. J.">
        <title>Multi-omics assisted identification of the key and species-specific regulatory components of drought-tolerant mechanisms in Gossypium stocksii.</title>
        <authorList>
            <person name="Yu D."/>
            <person name="Ke L."/>
            <person name="Zhang D."/>
            <person name="Wu Y."/>
            <person name="Sun Y."/>
            <person name="Mei J."/>
            <person name="Sun J."/>
            <person name="Sun Y."/>
        </authorList>
    </citation>
    <scope>NUCLEOTIDE SEQUENCE [LARGE SCALE GENOMIC DNA]</scope>
    <source>
        <strain evidence="2">cv. E1</strain>
        <tissue evidence="1">Leaf</tissue>
    </source>
</reference>
<name>A0A9D4A8B5_9ROSI</name>
<gene>
    <name evidence="1" type="ORF">J1N35_013856</name>
</gene>
<evidence type="ECO:0000313" key="1">
    <source>
        <dbReference type="EMBL" id="KAH1096935.1"/>
    </source>
</evidence>